<sequence>MTDFSAPFSPEVEALAQAIGQLLLARGETLATAESCTGGLIAAAITEISGSSAWFERGYITYANHAKADMLDVPPAFIDGLGAVSEPVVAAMAQGAATNANARWAVAVSGVAGPTGGTPEKPVGTVWLAWATPNGIVTEKQVFAGNRSQIRSATVYRALSNLKQLIETAN</sequence>
<organism evidence="2 3">
    <name type="scientific">Chitinibacter bivalviorum</name>
    <dbReference type="NCBI Taxonomy" id="2739434"/>
    <lineage>
        <taxon>Bacteria</taxon>
        <taxon>Pseudomonadati</taxon>
        <taxon>Pseudomonadota</taxon>
        <taxon>Betaproteobacteria</taxon>
        <taxon>Neisseriales</taxon>
        <taxon>Chitinibacteraceae</taxon>
        <taxon>Chitinibacter</taxon>
    </lineage>
</organism>
<dbReference type="AlphaFoldDB" id="A0A7H9BIA0"/>
<evidence type="ECO:0000313" key="3">
    <source>
        <dbReference type="Proteomes" id="UP000509597"/>
    </source>
</evidence>
<gene>
    <name evidence="2" type="ORF">HQ393_07275</name>
</gene>
<accession>A0A7H9BIA0</accession>
<dbReference type="SUPFAM" id="SSF142433">
    <property type="entry name" value="CinA-like"/>
    <property type="match status" value="1"/>
</dbReference>
<evidence type="ECO:0000313" key="2">
    <source>
        <dbReference type="EMBL" id="QLG88072.1"/>
    </source>
</evidence>
<reference evidence="2 3" key="1">
    <citation type="submission" date="2020-07" db="EMBL/GenBank/DDBJ databases">
        <title>Complete genome sequence of Chitinibacter sp. 2T18.</title>
        <authorList>
            <person name="Bae J.-W."/>
            <person name="Choi J.-W."/>
        </authorList>
    </citation>
    <scope>NUCLEOTIDE SEQUENCE [LARGE SCALE GENOMIC DNA]</scope>
    <source>
        <strain evidence="2 3">2T18</strain>
    </source>
</reference>
<dbReference type="InterPro" id="IPR008136">
    <property type="entry name" value="CinA_C"/>
</dbReference>
<dbReference type="Pfam" id="PF02464">
    <property type="entry name" value="CinA"/>
    <property type="match status" value="1"/>
</dbReference>
<dbReference type="Gene3D" id="3.90.950.20">
    <property type="entry name" value="CinA-like"/>
    <property type="match status" value="1"/>
</dbReference>
<dbReference type="EMBL" id="CP058627">
    <property type="protein sequence ID" value="QLG88072.1"/>
    <property type="molecule type" value="Genomic_DNA"/>
</dbReference>
<protein>
    <submittedName>
        <fullName evidence="2">CinA family protein</fullName>
    </submittedName>
</protein>
<evidence type="ECO:0000259" key="1">
    <source>
        <dbReference type="Pfam" id="PF02464"/>
    </source>
</evidence>
<name>A0A7H9BIA0_9NEIS</name>
<dbReference type="InterPro" id="IPR036653">
    <property type="entry name" value="CinA-like_C"/>
</dbReference>
<dbReference type="RefSeq" id="WP_179358151.1">
    <property type="nucleotide sequence ID" value="NZ_CP058627.1"/>
</dbReference>
<dbReference type="NCBIfam" id="TIGR00199">
    <property type="entry name" value="PncC_domain"/>
    <property type="match status" value="1"/>
</dbReference>
<dbReference type="KEGG" id="chiz:HQ393_07275"/>
<dbReference type="Proteomes" id="UP000509597">
    <property type="component" value="Chromosome"/>
</dbReference>
<proteinExistence type="predicted"/>
<keyword evidence="3" id="KW-1185">Reference proteome</keyword>
<feature type="domain" description="CinA C-terminal" evidence="1">
    <location>
        <begin position="13"/>
        <end position="165"/>
    </location>
</feature>